<accession>A0A0F4LJY2</accession>
<dbReference type="EMBL" id="JXBY01000002">
    <property type="protein sequence ID" value="KJY59157.1"/>
    <property type="molecule type" value="Genomic_DNA"/>
</dbReference>
<proteinExistence type="predicted"/>
<evidence type="ECO:0000313" key="3">
    <source>
        <dbReference type="Proteomes" id="UP000033533"/>
    </source>
</evidence>
<keyword evidence="1" id="KW-1277">Toxin-antitoxin system</keyword>
<gene>
    <name evidence="2" type="ORF">JF76_01180</name>
</gene>
<organism evidence="2 3">
    <name type="scientific">Lactobacillus kullabergensis</name>
    <dbReference type="NCBI Taxonomy" id="1218493"/>
    <lineage>
        <taxon>Bacteria</taxon>
        <taxon>Bacillati</taxon>
        <taxon>Bacillota</taxon>
        <taxon>Bacilli</taxon>
        <taxon>Lactobacillales</taxon>
        <taxon>Lactobacillaceae</taxon>
        <taxon>Lactobacillus</taxon>
    </lineage>
</organism>
<dbReference type="STRING" id="1218493.JF76_01180"/>
<comment type="caution">
    <text evidence="2">The sequence shown here is derived from an EMBL/GenBank/DDBJ whole genome shotgun (WGS) entry which is preliminary data.</text>
</comment>
<dbReference type="InterPro" id="IPR035093">
    <property type="entry name" value="RelE/ParE_toxin_dom_sf"/>
</dbReference>
<evidence type="ECO:0000256" key="1">
    <source>
        <dbReference type="ARBA" id="ARBA00022649"/>
    </source>
</evidence>
<dbReference type="OrthoDB" id="2301442at2"/>
<dbReference type="Proteomes" id="UP000033533">
    <property type="component" value="Unassembled WGS sequence"/>
</dbReference>
<dbReference type="Pfam" id="PF05016">
    <property type="entry name" value="ParE_toxin"/>
    <property type="match status" value="1"/>
</dbReference>
<sequence length="106" mass="12736">MFSLKLSSPSKEYFENLKTYLLAKFGEKVKKEVLAREEEKLDNLKSFPYLGIKAAKFSELLNGYYVLIDKYEYIFYRVDKKEKIIYIELILSTKEDLIQKIQNYFH</sequence>
<evidence type="ECO:0000313" key="2">
    <source>
        <dbReference type="EMBL" id="KJY59157.1"/>
    </source>
</evidence>
<dbReference type="AlphaFoldDB" id="A0A0F4LJY2"/>
<name>A0A0F4LJY2_9LACO</name>
<dbReference type="RefSeq" id="WP_045927359.1">
    <property type="nucleotide sequence ID" value="NZ_JBHSZS010000005.1"/>
</dbReference>
<dbReference type="HOGENOM" id="CLU_2219753_0_0_9"/>
<dbReference type="InterPro" id="IPR007712">
    <property type="entry name" value="RelE/ParE_toxin"/>
</dbReference>
<dbReference type="Gene3D" id="3.30.2310.20">
    <property type="entry name" value="RelE-like"/>
    <property type="match status" value="1"/>
</dbReference>
<dbReference type="PATRIC" id="fig|1218493.3.peg.128"/>
<reference evidence="2 3" key="1">
    <citation type="submission" date="2014-12" db="EMBL/GenBank/DDBJ databases">
        <title>Comparative genomics of the lactic acid bacteria isolated from the honey bee gut.</title>
        <authorList>
            <person name="Ellegaard K.M."/>
            <person name="Tamarit D."/>
            <person name="Javelind E."/>
            <person name="Olofsson T."/>
            <person name="Andersson S.G."/>
            <person name="Vasquez A."/>
        </authorList>
    </citation>
    <scope>NUCLEOTIDE SEQUENCE [LARGE SCALE GENOMIC DNA]</scope>
    <source>
        <strain evidence="2 3">Biut2</strain>
    </source>
</reference>
<protein>
    <submittedName>
        <fullName evidence="2">RelE/ParE family plasmid stabilization system protein</fullName>
    </submittedName>
</protein>